<name>A0A074M9B9_9SPHN</name>
<dbReference type="Proteomes" id="UP000027866">
    <property type="component" value="Unassembled WGS sequence"/>
</dbReference>
<sequence length="458" mass="50935">MGINSHLAYRDREWMPQPDAEAALREWLTANLAANGAAQALETALMEGAAIRLRDLVDHVVFTDAATREAMEAAGWAEAEAGVWRNPAGLFPPFLEGEAQTVWLRVESVDQFVKAHALDAVIEGEPLAPLRRVMAFPSEGTSLGVLERNGSPAFVPVEDDADERRAARVTLQRFRARRRQFDTVEEGLAHTEALVDSAIAELGSQHRACALWLLSEREYWQARCNAAQIQKARQDAVGVGWANIDHHTYDSSRTHYRHTIAILEKLGYELREMLYAGDMAGWGSQVLEQPVIGSTIFADVDLAPHEVALDFAHEDLPPLDKHRRAGILCALHGESILEQGLNHVACFYDQQAMRDQMAALGIRMMPPFSDMPHLYQELTHGDWAPVDPARVDALEAEGHLPADEAERIRTEGAIITHLENIERNDGYKGFNKPGIDGVLQKLDPRRYSQLKAEQAETA</sequence>
<evidence type="ECO:0000313" key="2">
    <source>
        <dbReference type="Proteomes" id="UP000027866"/>
    </source>
</evidence>
<gene>
    <name evidence="1" type="ORF">EH32_03195</name>
</gene>
<dbReference type="AlphaFoldDB" id="A0A074M9B9"/>
<organism evidence="1 2">
    <name type="scientific">Erythrobacter litoralis</name>
    <dbReference type="NCBI Taxonomy" id="39960"/>
    <lineage>
        <taxon>Bacteria</taxon>
        <taxon>Pseudomonadati</taxon>
        <taxon>Pseudomonadota</taxon>
        <taxon>Alphaproteobacteria</taxon>
        <taxon>Sphingomonadales</taxon>
        <taxon>Erythrobacteraceae</taxon>
        <taxon>Erythrobacter/Porphyrobacter group</taxon>
        <taxon>Erythrobacter</taxon>
    </lineage>
</organism>
<dbReference type="RefSeq" id="WP_051698407.1">
    <property type="nucleotide sequence ID" value="NZ_CP017057.1"/>
</dbReference>
<protein>
    <submittedName>
        <fullName evidence="1">Uncharacterized protein</fullName>
    </submittedName>
</protein>
<proteinExistence type="predicted"/>
<dbReference type="PATRIC" id="fig|39960.10.peg.680"/>
<accession>A0A074M9B9</accession>
<dbReference type="OrthoDB" id="212238at2"/>
<evidence type="ECO:0000313" key="1">
    <source>
        <dbReference type="EMBL" id="KEO90009.1"/>
    </source>
</evidence>
<comment type="caution">
    <text evidence="1">The sequence shown here is derived from an EMBL/GenBank/DDBJ whole genome shotgun (WGS) entry which is preliminary data.</text>
</comment>
<dbReference type="EMBL" id="JMIX01000013">
    <property type="protein sequence ID" value="KEO90009.1"/>
    <property type="molecule type" value="Genomic_DNA"/>
</dbReference>
<keyword evidence="2" id="KW-1185">Reference proteome</keyword>
<dbReference type="KEGG" id="elq:Ga0102493_111597"/>
<reference evidence="1 2" key="1">
    <citation type="submission" date="2014-04" db="EMBL/GenBank/DDBJ databases">
        <title>A comprehensive comparison of genomes of Erythrobacter spp. Strains.</title>
        <authorList>
            <person name="Zheng Q."/>
        </authorList>
    </citation>
    <scope>NUCLEOTIDE SEQUENCE [LARGE SCALE GENOMIC DNA]</scope>
    <source>
        <strain evidence="1 2">DSM 8509</strain>
    </source>
</reference>